<reference evidence="5" key="2">
    <citation type="journal article" date="2021" name="PeerJ">
        <title>Extensive microbial diversity within the chicken gut microbiome revealed by metagenomics and culture.</title>
        <authorList>
            <person name="Gilroy R."/>
            <person name="Ravi A."/>
            <person name="Getino M."/>
            <person name="Pursley I."/>
            <person name="Horton D.L."/>
            <person name="Alikhan N.F."/>
            <person name="Baker D."/>
            <person name="Gharbi K."/>
            <person name="Hall N."/>
            <person name="Watson M."/>
            <person name="Adriaenssens E.M."/>
            <person name="Foster-Nyarko E."/>
            <person name="Jarju S."/>
            <person name="Secka A."/>
            <person name="Antonio M."/>
            <person name="Oren A."/>
            <person name="Chaudhuri R.R."/>
            <person name="La Ragione R."/>
            <person name="Hildebrand F."/>
            <person name="Pallen M.J."/>
        </authorList>
    </citation>
    <scope>NUCLEOTIDE SEQUENCE</scope>
    <source>
        <strain evidence="5">ChiW25-3613</strain>
    </source>
</reference>
<name>A0A9D1AF11_9FIRM</name>
<dbReference type="PANTHER" id="PTHR11575:SF24">
    <property type="entry name" value="5'-NUCLEOTIDASE"/>
    <property type="match status" value="1"/>
</dbReference>
<protein>
    <submittedName>
        <fullName evidence="5">Bifunctional metallophosphatase/5'-nucleotidase</fullName>
    </submittedName>
</protein>
<evidence type="ECO:0000256" key="1">
    <source>
        <dbReference type="ARBA" id="ARBA00022729"/>
    </source>
</evidence>
<dbReference type="Proteomes" id="UP000824179">
    <property type="component" value="Unassembled WGS sequence"/>
</dbReference>
<dbReference type="Gene3D" id="3.90.780.10">
    <property type="entry name" value="5'-Nucleotidase, C-terminal domain"/>
    <property type="match status" value="1"/>
</dbReference>
<feature type="domain" description="5'-Nucleotidase C-terminal" evidence="4">
    <location>
        <begin position="402"/>
        <end position="590"/>
    </location>
</feature>
<dbReference type="PROSITE" id="PS00786">
    <property type="entry name" value="5_NUCLEOTIDASE_2"/>
    <property type="match status" value="1"/>
</dbReference>
<dbReference type="PANTHER" id="PTHR11575">
    <property type="entry name" value="5'-NUCLEOTIDASE-RELATED"/>
    <property type="match status" value="1"/>
</dbReference>
<dbReference type="InterPro" id="IPR006146">
    <property type="entry name" value="5'-Nucleotdase_CS"/>
</dbReference>
<dbReference type="SUPFAM" id="SSF55816">
    <property type="entry name" value="5'-nucleotidase (syn. UDP-sugar hydrolase), C-terminal domain"/>
    <property type="match status" value="1"/>
</dbReference>
<dbReference type="PRINTS" id="PR01607">
    <property type="entry name" value="APYRASEFAMLY"/>
</dbReference>
<dbReference type="GO" id="GO:0000166">
    <property type="term" value="F:nucleotide binding"/>
    <property type="evidence" value="ECO:0007669"/>
    <property type="project" value="UniProtKB-KW"/>
</dbReference>
<evidence type="ECO:0000313" key="5">
    <source>
        <dbReference type="EMBL" id="HIR39277.1"/>
    </source>
</evidence>
<accession>A0A9D1AF11</accession>
<feature type="domain" description="Calcineurin-like phosphoesterase" evidence="3">
    <location>
        <begin position="91"/>
        <end position="313"/>
    </location>
</feature>
<dbReference type="Gene3D" id="3.60.21.10">
    <property type="match status" value="1"/>
</dbReference>
<dbReference type="EMBL" id="DVHB01000050">
    <property type="protein sequence ID" value="HIR39277.1"/>
    <property type="molecule type" value="Genomic_DNA"/>
</dbReference>
<evidence type="ECO:0000259" key="4">
    <source>
        <dbReference type="Pfam" id="PF02872"/>
    </source>
</evidence>
<dbReference type="GO" id="GO:0046872">
    <property type="term" value="F:metal ion binding"/>
    <property type="evidence" value="ECO:0007669"/>
    <property type="project" value="InterPro"/>
</dbReference>
<evidence type="ECO:0000259" key="3">
    <source>
        <dbReference type="Pfam" id="PF00149"/>
    </source>
</evidence>
<keyword evidence="2" id="KW-0547">Nucleotide-binding</keyword>
<dbReference type="GO" id="GO:0016788">
    <property type="term" value="F:hydrolase activity, acting on ester bonds"/>
    <property type="evidence" value="ECO:0007669"/>
    <property type="project" value="InterPro"/>
</dbReference>
<gene>
    <name evidence="5" type="ORF">IAB90_02740</name>
</gene>
<sequence length="632" mass="66675">MKGLAKKAAAIALAALTATSMAVMLAGCAGADGADGTDGADGADGADGISVESVAINENGELIITFSDGTTQNAGSVYPAEQASDEDSIAVLFTNDVHCGFDSSDDGMGLAGFAGYKYAMWQQYGAVTTVDIGDFIQGEAIGTISDGEYPVQLRNFVGYDYGTVGNHEFDYGMDALIGEDGLVAQSDMTYLCCNFIDLQTGEPVFDEYALETYGDITVAYVGIATPETLFKSTPAYFQNEDGEYIYGFCEGNDGQNLYNRVQESVDAAKEAGADYVVTISHLGIEEGSEPYRSTDLIANTTGIDAVLDGHSHSVVESDAVENADGEEVLLSSTGTKFANAGKLVIDTNGTSDTSDDELTTELISAEEVNADPDYSGNVMAYLTELYLNSVEVQYQSLLNEVVGKSSVDLSVSGDDGVRLVRNRETAIGNFCADAYRAVMGADIGLVNGGGIRADIPEGDVTYGDVINVHPYGNMACLVEATGQQILDALELGSMNTMSEASDGTNALGESGGFLQVSGLRYTIDTSVESTVEIADDGSFMSVAGERRVKDVQVLNSETGEYEDIDPEATYTVASHNYMLKQGGDGYTMFGGCNILLDETLIDNQVLINYINDYLGGVIGSQYSATEGRITVE</sequence>
<dbReference type="SUPFAM" id="SSF56300">
    <property type="entry name" value="Metallo-dependent phosphatases"/>
    <property type="match status" value="1"/>
</dbReference>
<dbReference type="Pfam" id="PF00149">
    <property type="entry name" value="Metallophos"/>
    <property type="match status" value="1"/>
</dbReference>
<dbReference type="Pfam" id="PF02872">
    <property type="entry name" value="5_nucleotid_C"/>
    <property type="match status" value="1"/>
</dbReference>
<feature type="chain" id="PRO_5039747771" evidence="2">
    <location>
        <begin position="23"/>
        <end position="632"/>
    </location>
</feature>
<dbReference type="InterPro" id="IPR008334">
    <property type="entry name" value="5'-Nucleotdase_C"/>
</dbReference>
<reference evidence="5" key="1">
    <citation type="submission" date="2020-10" db="EMBL/GenBank/DDBJ databases">
        <authorList>
            <person name="Gilroy R."/>
        </authorList>
    </citation>
    <scope>NUCLEOTIDE SEQUENCE</scope>
    <source>
        <strain evidence="5">ChiW25-3613</strain>
    </source>
</reference>
<dbReference type="InterPro" id="IPR006179">
    <property type="entry name" value="5_nucleotidase/apyrase"/>
</dbReference>
<dbReference type="InterPro" id="IPR036907">
    <property type="entry name" value="5'-Nucleotdase_C_sf"/>
</dbReference>
<keyword evidence="1 2" id="KW-0732">Signal</keyword>
<proteinExistence type="inferred from homology"/>
<dbReference type="InterPro" id="IPR029052">
    <property type="entry name" value="Metallo-depent_PP-like"/>
</dbReference>
<feature type="signal peptide" evidence="2">
    <location>
        <begin position="1"/>
        <end position="22"/>
    </location>
</feature>
<dbReference type="GO" id="GO:0009166">
    <property type="term" value="P:nucleotide catabolic process"/>
    <property type="evidence" value="ECO:0007669"/>
    <property type="project" value="InterPro"/>
</dbReference>
<dbReference type="AlphaFoldDB" id="A0A9D1AF11"/>
<keyword evidence="2" id="KW-0378">Hydrolase</keyword>
<evidence type="ECO:0000256" key="2">
    <source>
        <dbReference type="RuleBase" id="RU362119"/>
    </source>
</evidence>
<organism evidence="5 6">
    <name type="scientific">Candidatus Coproplasma stercoripullorum</name>
    <dbReference type="NCBI Taxonomy" id="2840751"/>
    <lineage>
        <taxon>Bacteria</taxon>
        <taxon>Bacillati</taxon>
        <taxon>Bacillota</taxon>
        <taxon>Clostridia</taxon>
        <taxon>Eubacteriales</taxon>
        <taxon>Candidatus Coproplasma</taxon>
    </lineage>
</organism>
<dbReference type="PROSITE" id="PS51257">
    <property type="entry name" value="PROKAR_LIPOPROTEIN"/>
    <property type="match status" value="1"/>
</dbReference>
<comment type="similarity">
    <text evidence="2">Belongs to the 5'-nucleotidase family.</text>
</comment>
<comment type="caution">
    <text evidence="5">The sequence shown here is derived from an EMBL/GenBank/DDBJ whole genome shotgun (WGS) entry which is preliminary data.</text>
</comment>
<dbReference type="InterPro" id="IPR004843">
    <property type="entry name" value="Calcineurin-like_PHP"/>
</dbReference>
<evidence type="ECO:0000313" key="6">
    <source>
        <dbReference type="Proteomes" id="UP000824179"/>
    </source>
</evidence>